<sequence>ITQSSTVPCLFPLQYIRVALDSKPDALLQLMLREWQMERPKLLLTVQGGSENFNLPPKVKQAFSKGLMTAALSTGAWILTDGINTGVSKYVGEAVKTFGGHDLRKRSTVGITPWGGIDNNTDLIGRDVFRPYQPLGNPLSKRACLNRFHSQFLLVDDGTLGKHGCQQGLRTRLERHIQLQKIHPRESMLDSTEVISSSALFFAGLNQGVPVMCVVVEGGPNIVYTVLDYVSSVPPVPVFVFEGSGRAADILALLHKELGLFVKTETRSTTEHQQEQESPGPAFL</sequence>
<reference evidence="2" key="2">
    <citation type="submission" date="2025-09" db="UniProtKB">
        <authorList>
            <consortium name="Ensembl"/>
        </authorList>
    </citation>
    <scope>IDENTIFICATION</scope>
</reference>
<evidence type="ECO:0000313" key="3">
    <source>
        <dbReference type="Proteomes" id="UP000261620"/>
    </source>
</evidence>
<reference evidence="2" key="1">
    <citation type="submission" date="2025-08" db="UniProtKB">
        <authorList>
            <consortium name="Ensembl"/>
        </authorList>
    </citation>
    <scope>IDENTIFICATION</scope>
</reference>
<dbReference type="GO" id="GO:0016324">
    <property type="term" value="C:apical plasma membrane"/>
    <property type="evidence" value="ECO:0007669"/>
    <property type="project" value="TreeGrafter"/>
</dbReference>
<dbReference type="AlphaFoldDB" id="A0A3Q3XCV5"/>
<evidence type="ECO:0000313" key="2">
    <source>
        <dbReference type="Ensembl" id="ENSMMOP00000020321.1"/>
    </source>
</evidence>
<dbReference type="GO" id="GO:0005261">
    <property type="term" value="F:monoatomic cation channel activity"/>
    <property type="evidence" value="ECO:0007669"/>
    <property type="project" value="TreeGrafter"/>
</dbReference>
<dbReference type="InterPro" id="IPR050927">
    <property type="entry name" value="TRPM"/>
</dbReference>
<protein>
    <recommendedName>
        <fullName evidence="1">TRPM SLOG domain-containing protein</fullName>
    </recommendedName>
</protein>
<proteinExistence type="predicted"/>
<accession>A0A3Q3XCV5</accession>
<dbReference type="InterPro" id="IPR041491">
    <property type="entry name" value="TRPM_SLOG"/>
</dbReference>
<keyword evidence="3" id="KW-1185">Reference proteome</keyword>
<name>A0A3Q3XCV5_MOLML</name>
<dbReference type="PANTHER" id="PTHR13800:SF15">
    <property type="entry name" value="TRANSIENT RECEPTOR POTENTIAL CATION CHANNEL SUBFAMILY M MEMBER 6"/>
    <property type="match status" value="1"/>
</dbReference>
<dbReference type="Proteomes" id="UP000261620">
    <property type="component" value="Unplaced"/>
</dbReference>
<dbReference type="Pfam" id="PF18139">
    <property type="entry name" value="LSDAT_euk"/>
    <property type="match status" value="1"/>
</dbReference>
<evidence type="ECO:0000259" key="1">
    <source>
        <dbReference type="Pfam" id="PF18139"/>
    </source>
</evidence>
<organism evidence="2 3">
    <name type="scientific">Mola mola</name>
    <name type="common">Ocean sunfish</name>
    <name type="synonym">Tetraodon mola</name>
    <dbReference type="NCBI Taxonomy" id="94237"/>
    <lineage>
        <taxon>Eukaryota</taxon>
        <taxon>Metazoa</taxon>
        <taxon>Chordata</taxon>
        <taxon>Craniata</taxon>
        <taxon>Vertebrata</taxon>
        <taxon>Euteleostomi</taxon>
        <taxon>Actinopterygii</taxon>
        <taxon>Neopterygii</taxon>
        <taxon>Teleostei</taxon>
        <taxon>Neoteleostei</taxon>
        <taxon>Acanthomorphata</taxon>
        <taxon>Eupercaria</taxon>
        <taxon>Tetraodontiformes</taxon>
        <taxon>Molidae</taxon>
        <taxon>Mola</taxon>
    </lineage>
</organism>
<dbReference type="PANTHER" id="PTHR13800">
    <property type="entry name" value="TRANSIENT RECEPTOR POTENTIAL CATION CHANNEL, SUBFAMILY M, MEMBER 6"/>
    <property type="match status" value="1"/>
</dbReference>
<feature type="domain" description="TRPM SLOG" evidence="1">
    <location>
        <begin position="14"/>
        <end position="258"/>
    </location>
</feature>
<dbReference type="Ensembl" id="ENSMMOT00000020655.1">
    <property type="protein sequence ID" value="ENSMMOP00000020321.1"/>
    <property type="gene ID" value="ENSMMOG00000015389.1"/>
</dbReference>
<dbReference type="GO" id="GO:0030001">
    <property type="term" value="P:metal ion transport"/>
    <property type="evidence" value="ECO:0007669"/>
    <property type="project" value="TreeGrafter"/>
</dbReference>